<reference evidence="1 2" key="1">
    <citation type="journal article" date="2015" name="Genome Announc.">
        <title>Complete Genome Sequence of Bartonella ancashensis Strain 20.00, Isolated from the Blood of a Patient with Verruga Peruana.</title>
        <authorList>
            <person name="Hang J."/>
            <person name="Mullins K.E."/>
            <person name="Clifford R.J."/>
            <person name="Onmus-Leone F."/>
            <person name="Yang Y."/>
            <person name="Jiang J."/>
            <person name="Leguia M."/>
            <person name="Kasper M.R."/>
            <person name="Maguina C."/>
            <person name="Lesho E.P."/>
            <person name="Jarman R.G."/>
            <person name="Richards A.L."/>
            <person name="Blazes D."/>
        </authorList>
    </citation>
    <scope>NUCLEOTIDE SEQUENCE [LARGE SCALE GENOMIC DNA]</scope>
    <source>
        <strain evidence="1 2">20.00</strain>
    </source>
</reference>
<sequence>MTQKTIGLSLCRVQEGITKPPIVQCVKNIAIITKDHKNW</sequence>
<dbReference type="KEGG" id="banc:PU02_0962"/>
<evidence type="ECO:0000313" key="2">
    <source>
        <dbReference type="Proteomes" id="UP000057213"/>
    </source>
</evidence>
<protein>
    <submittedName>
        <fullName evidence="1">Uncharacterized protein</fullName>
    </submittedName>
</protein>
<dbReference type="AlphaFoldDB" id="A0A0M4L8H6"/>
<dbReference type="PATRIC" id="fig|1318743.3.peg.976"/>
<gene>
    <name evidence="1" type="ORF">PU02_0962</name>
</gene>
<keyword evidence="2" id="KW-1185">Reference proteome</keyword>
<evidence type="ECO:0000313" key="1">
    <source>
        <dbReference type="EMBL" id="ALE03776.1"/>
    </source>
</evidence>
<dbReference type="EMBL" id="CP010401">
    <property type="protein sequence ID" value="ALE03776.1"/>
    <property type="molecule type" value="Genomic_DNA"/>
</dbReference>
<dbReference type="Proteomes" id="UP000057213">
    <property type="component" value="Chromosome"/>
</dbReference>
<organism evidence="1 2">
    <name type="scientific">Bartonella ancashensis</name>
    <dbReference type="NCBI Taxonomy" id="1318743"/>
    <lineage>
        <taxon>Bacteria</taxon>
        <taxon>Pseudomonadati</taxon>
        <taxon>Pseudomonadota</taxon>
        <taxon>Alphaproteobacteria</taxon>
        <taxon>Hyphomicrobiales</taxon>
        <taxon>Bartonellaceae</taxon>
        <taxon>Bartonella</taxon>
    </lineage>
</organism>
<proteinExistence type="predicted"/>
<name>A0A0M4L8H6_9HYPH</name>
<accession>A0A0M4L8H6</accession>